<sequence>MGVSLRDKNRLVDIPHRTHVGNQDRDLWKSAGNLFDRQGRAKGIIEGVDEYDKPVSLRGIKDRVQQSVVGEVIAVHCRVKLQPSQAKRLGQVVDGVNGIKVARVDLTKSDDTFGVLRHRLGDETVIDHLSKRAANGHIYPRQVHGLEHVLWGVGLCGQVVRRTPGLPHVVVGVNDHVLLSFRMSVFSQ</sequence>
<reference evidence="1" key="1">
    <citation type="submission" date="2020-05" db="EMBL/GenBank/DDBJ databases">
        <authorList>
            <person name="Chiriac C."/>
            <person name="Salcher M."/>
            <person name="Ghai R."/>
            <person name="Kavagutti S V."/>
        </authorList>
    </citation>
    <scope>NUCLEOTIDE SEQUENCE</scope>
</reference>
<dbReference type="EMBL" id="CAEZVY010000031">
    <property type="protein sequence ID" value="CAB4639119.1"/>
    <property type="molecule type" value="Genomic_DNA"/>
</dbReference>
<name>A0A6J6JTR2_9ZZZZ</name>
<dbReference type="AlphaFoldDB" id="A0A6J6JTR2"/>
<evidence type="ECO:0000313" key="1">
    <source>
        <dbReference type="EMBL" id="CAB4639119.1"/>
    </source>
</evidence>
<gene>
    <name evidence="1" type="ORF">UFOPK2158_00418</name>
</gene>
<organism evidence="1">
    <name type="scientific">freshwater metagenome</name>
    <dbReference type="NCBI Taxonomy" id="449393"/>
    <lineage>
        <taxon>unclassified sequences</taxon>
        <taxon>metagenomes</taxon>
        <taxon>ecological metagenomes</taxon>
    </lineage>
</organism>
<accession>A0A6J6JTR2</accession>
<protein>
    <submittedName>
        <fullName evidence="1">Unannotated protein</fullName>
    </submittedName>
</protein>
<proteinExistence type="predicted"/>